<dbReference type="EMBL" id="JAERSE020000001">
    <property type="protein sequence ID" value="MCA6066569.1"/>
    <property type="molecule type" value="Genomic_DNA"/>
</dbReference>
<dbReference type="Pfam" id="PF20320">
    <property type="entry name" value="DUF6615"/>
    <property type="match status" value="1"/>
</dbReference>
<comment type="caution">
    <text evidence="1">The sequence shown here is derived from an EMBL/GenBank/DDBJ whole genome shotgun (WGS) entry which is preliminary data.</text>
</comment>
<keyword evidence="2" id="KW-1185">Reference proteome</keyword>
<dbReference type="Proteomes" id="UP000618240">
    <property type="component" value="Unassembled WGS sequence"/>
</dbReference>
<evidence type="ECO:0000313" key="2">
    <source>
        <dbReference type="Proteomes" id="UP000618240"/>
    </source>
</evidence>
<reference evidence="1 2" key="1">
    <citation type="submission" date="2021-09" db="EMBL/GenBank/DDBJ databases">
        <title>Genome sequencing and assembly of Chryseobacterium sp. RG1.</title>
        <authorList>
            <person name="Chhetri G."/>
        </authorList>
    </citation>
    <scope>NUCLEOTIDE SEQUENCE [LARGE SCALE GENOMIC DNA]</scope>
    <source>
        <strain evidence="1 2">RG1</strain>
    </source>
</reference>
<dbReference type="InterPro" id="IPR046723">
    <property type="entry name" value="DUF6615"/>
</dbReference>
<name>A0ABS7ZXW4_9FLAO</name>
<organism evidence="1 2">
    <name type="scientific">Chryseobacterium tagetis</name>
    <dbReference type="NCBI Taxonomy" id="2801334"/>
    <lineage>
        <taxon>Bacteria</taxon>
        <taxon>Pseudomonadati</taxon>
        <taxon>Bacteroidota</taxon>
        <taxon>Flavobacteriia</taxon>
        <taxon>Flavobacteriales</taxon>
        <taxon>Weeksellaceae</taxon>
        <taxon>Chryseobacterium group</taxon>
        <taxon>Chryseobacterium</taxon>
    </lineage>
</organism>
<accession>A0ABS7ZXW4</accession>
<evidence type="ECO:0000313" key="1">
    <source>
        <dbReference type="EMBL" id="MCA6066569.1"/>
    </source>
</evidence>
<sequence>MSFLAMSLRCQLFEEIADKVWKRICRKHSLGLNDKEEGITNDIIADIVEYHQNNYLNNFDVYARSGYKESITGSDIDLFVETEIDQYIWYPLQAKLLKKDRRYHSLFYAQKEKQQWELLSELENFGAIPYYLFYNGVDNFLHRGRDKCSREYNEQQLGCSIVRPLIVKNIYENKRLPEFVDFHTIHSQPWRVLVCCHNHSQTKFSLKEIEDSNVYLKLEKVQQDRKADSEHYNDNRIITACENTDWKPDYRIVVKRTYR</sequence>
<proteinExistence type="predicted"/>
<protein>
    <submittedName>
        <fullName evidence="1">Uncharacterized protein</fullName>
    </submittedName>
</protein>
<gene>
    <name evidence="1" type="ORF">JI747_005215</name>
</gene>
<dbReference type="RefSeq" id="WP_225686755.1">
    <property type="nucleotide sequence ID" value="NZ_JAERSE020000001.1"/>
</dbReference>